<name>A0A915IY05_ROMCU</name>
<proteinExistence type="predicted"/>
<accession>A0A915IY05</accession>
<dbReference type="AlphaFoldDB" id="A0A915IY05"/>
<keyword evidence="1" id="KW-1185">Reference proteome</keyword>
<reference evidence="2" key="1">
    <citation type="submission" date="2022-11" db="UniProtKB">
        <authorList>
            <consortium name="WormBaseParasite"/>
        </authorList>
    </citation>
    <scope>IDENTIFICATION</scope>
</reference>
<sequence>MVGFGAHAASISKTHLRPFHRNLHKVYRNGVSPGMAIRKTAMKAVAPRTLYSSRFRHHRTLDCIVSFCYGPKDCSYNARTTDFPHRATMHEENGKV</sequence>
<protein>
    <submittedName>
        <fullName evidence="2">Uncharacterized protein</fullName>
    </submittedName>
</protein>
<evidence type="ECO:0000313" key="2">
    <source>
        <dbReference type="WBParaSite" id="nRc.2.0.1.t18713-RA"/>
    </source>
</evidence>
<dbReference type="Proteomes" id="UP000887565">
    <property type="component" value="Unplaced"/>
</dbReference>
<evidence type="ECO:0000313" key="1">
    <source>
        <dbReference type="Proteomes" id="UP000887565"/>
    </source>
</evidence>
<organism evidence="1 2">
    <name type="scientific">Romanomermis culicivorax</name>
    <name type="common">Nematode worm</name>
    <dbReference type="NCBI Taxonomy" id="13658"/>
    <lineage>
        <taxon>Eukaryota</taxon>
        <taxon>Metazoa</taxon>
        <taxon>Ecdysozoa</taxon>
        <taxon>Nematoda</taxon>
        <taxon>Enoplea</taxon>
        <taxon>Dorylaimia</taxon>
        <taxon>Mermithida</taxon>
        <taxon>Mermithoidea</taxon>
        <taxon>Mermithidae</taxon>
        <taxon>Romanomermis</taxon>
    </lineage>
</organism>
<dbReference type="WBParaSite" id="nRc.2.0.1.t18713-RA">
    <property type="protein sequence ID" value="nRc.2.0.1.t18713-RA"/>
    <property type="gene ID" value="nRc.2.0.1.g18713"/>
</dbReference>